<name>A0A3A1QW06_9BACI</name>
<dbReference type="Pfam" id="PF08338">
    <property type="entry name" value="DUF1731"/>
    <property type="match status" value="1"/>
</dbReference>
<comment type="caution">
    <text evidence="4">The sequence shown here is derived from an EMBL/GenBank/DDBJ whole genome shotgun (WGS) entry which is preliminary data.</text>
</comment>
<dbReference type="PANTHER" id="PTHR11092">
    <property type="entry name" value="SUGAR NUCLEOTIDE EPIMERASE RELATED"/>
    <property type="match status" value="1"/>
</dbReference>
<evidence type="ECO:0000313" key="4">
    <source>
        <dbReference type="EMBL" id="RIW32316.1"/>
    </source>
</evidence>
<dbReference type="Gene3D" id="3.40.50.720">
    <property type="entry name" value="NAD(P)-binding Rossmann-like Domain"/>
    <property type="match status" value="1"/>
</dbReference>
<dbReference type="InterPro" id="IPR001509">
    <property type="entry name" value="Epimerase_deHydtase"/>
</dbReference>
<dbReference type="SUPFAM" id="SSF51735">
    <property type="entry name" value="NAD(P)-binding Rossmann-fold domains"/>
    <property type="match status" value="1"/>
</dbReference>
<dbReference type="PANTHER" id="PTHR11092:SF0">
    <property type="entry name" value="EPIMERASE FAMILY PROTEIN SDR39U1"/>
    <property type="match status" value="1"/>
</dbReference>
<feature type="domain" description="NAD-dependent epimerase/dehydratase" evidence="2">
    <location>
        <begin position="4"/>
        <end position="219"/>
    </location>
</feature>
<evidence type="ECO:0000313" key="5">
    <source>
        <dbReference type="Proteomes" id="UP000265801"/>
    </source>
</evidence>
<sequence>MKAVISGGTGFVGSALTEELLGNGYEVSILTRNPDKHESRQNVSYVKWLSDGALPEREVEGSDIFINLAGESINSGRWTDDRKQRILKSRIDATQEMIRILKNVEKKPSVFINASAIGIYEASETITHTENSLDSSKDFLAETVKRWESEAGKAKDFGVRTAYTRFGIILGKDEGALPKMALPYKLFVGGTVGSGRQWMSWVHLHDVAKAIRFVIENKQIDGPVNVTAPSPVTMKELGKTLADVLNRPHWMPAPAFAIKAALGDMSTLILEGQKVVPSVLSENGYSFKYPELKEALTEIYRG</sequence>
<gene>
    <name evidence="4" type="ORF">D3H55_13680</name>
</gene>
<dbReference type="CDD" id="cd05242">
    <property type="entry name" value="SDR_a8"/>
    <property type="match status" value="1"/>
</dbReference>
<comment type="similarity">
    <text evidence="1">Belongs to the NAD(P)-dependent epimerase/dehydratase family. SDR39U1 subfamily.</text>
</comment>
<feature type="domain" description="DUF1731" evidence="3">
    <location>
        <begin position="253"/>
        <end position="299"/>
    </location>
</feature>
<evidence type="ECO:0000256" key="1">
    <source>
        <dbReference type="ARBA" id="ARBA00009353"/>
    </source>
</evidence>
<dbReference type="OrthoDB" id="9801773at2"/>
<keyword evidence="5" id="KW-1185">Reference proteome</keyword>
<dbReference type="EMBL" id="QXIR01000018">
    <property type="protein sequence ID" value="RIW32316.1"/>
    <property type="molecule type" value="Genomic_DNA"/>
</dbReference>
<dbReference type="NCBIfam" id="TIGR01777">
    <property type="entry name" value="yfcH"/>
    <property type="match status" value="1"/>
</dbReference>
<dbReference type="RefSeq" id="WP_119547546.1">
    <property type="nucleotide sequence ID" value="NZ_QXIR01000018.1"/>
</dbReference>
<organism evidence="4 5">
    <name type="scientific">Bacillus salacetis</name>
    <dbReference type="NCBI Taxonomy" id="2315464"/>
    <lineage>
        <taxon>Bacteria</taxon>
        <taxon>Bacillati</taxon>
        <taxon>Bacillota</taxon>
        <taxon>Bacilli</taxon>
        <taxon>Bacillales</taxon>
        <taxon>Bacillaceae</taxon>
        <taxon>Bacillus</taxon>
    </lineage>
</organism>
<evidence type="ECO:0000259" key="3">
    <source>
        <dbReference type="Pfam" id="PF08338"/>
    </source>
</evidence>
<dbReference type="Proteomes" id="UP000265801">
    <property type="component" value="Unassembled WGS sequence"/>
</dbReference>
<reference evidence="4 5" key="1">
    <citation type="submission" date="2018-09" db="EMBL/GenBank/DDBJ databases">
        <title>Bacillus saliacetes sp. nov., isolated from Thai shrimp paste (Ka-pi).</title>
        <authorList>
            <person name="Daroonpunt R."/>
            <person name="Tanasupawat S."/>
            <person name="Yiamsombut S."/>
        </authorList>
    </citation>
    <scope>NUCLEOTIDE SEQUENCE [LARGE SCALE GENOMIC DNA]</scope>
    <source>
        <strain evidence="4 5">SKP7-4</strain>
    </source>
</reference>
<evidence type="ECO:0000259" key="2">
    <source>
        <dbReference type="Pfam" id="PF01370"/>
    </source>
</evidence>
<dbReference type="InterPro" id="IPR013549">
    <property type="entry name" value="DUF1731"/>
</dbReference>
<dbReference type="InterPro" id="IPR010099">
    <property type="entry name" value="SDR39U1"/>
</dbReference>
<dbReference type="Pfam" id="PF01370">
    <property type="entry name" value="Epimerase"/>
    <property type="match status" value="1"/>
</dbReference>
<dbReference type="AlphaFoldDB" id="A0A3A1QW06"/>
<protein>
    <submittedName>
        <fullName evidence="4">TIGR01777 family protein</fullName>
    </submittedName>
</protein>
<accession>A0A3A1QW06</accession>
<dbReference type="InterPro" id="IPR036291">
    <property type="entry name" value="NAD(P)-bd_dom_sf"/>
</dbReference>
<proteinExistence type="inferred from homology"/>